<dbReference type="KEGG" id="hhd:HBHAL_4153"/>
<evidence type="ECO:0000313" key="5">
    <source>
        <dbReference type="EMBL" id="CCG46495.1"/>
    </source>
</evidence>
<dbReference type="SMART" id="SM00564">
    <property type="entry name" value="PQQ"/>
    <property type="match status" value="6"/>
</dbReference>
<keyword evidence="6" id="KW-1185">Reference proteome</keyword>
<dbReference type="PATRIC" id="fig|866895.3.peg.3188"/>
<dbReference type="InterPro" id="IPR018391">
    <property type="entry name" value="PQQ_b-propeller_rpt"/>
</dbReference>
<reference evidence="5 6" key="1">
    <citation type="journal article" date="2013" name="Environ. Microbiol.">
        <title>Chloride and organic osmolytes: a hybrid strategy to cope with elevated salinities by the moderately halophilic, chloride-dependent bacterium Halobacillus halophilus.</title>
        <authorList>
            <person name="Saum S.H."/>
            <person name="Pfeiffer F."/>
            <person name="Palm P."/>
            <person name="Rampp M."/>
            <person name="Schuster S.C."/>
            <person name="Muller V."/>
            <person name="Oesterhelt D."/>
        </authorList>
    </citation>
    <scope>NUCLEOTIDE SEQUENCE [LARGE SCALE GENOMIC DNA]</scope>
    <source>
        <strain evidence="6">ATCC 35676 / DSM 2266 / JCM 20832 / KCTC 3685 / LMG 17431 / NBRC 102448 / NCIMB 2269</strain>
    </source>
</reference>
<evidence type="ECO:0000313" key="6">
    <source>
        <dbReference type="Proteomes" id="UP000007397"/>
    </source>
</evidence>
<evidence type="ECO:0000256" key="2">
    <source>
        <dbReference type="SAM" id="Phobius"/>
    </source>
</evidence>
<feature type="region of interest" description="Disordered" evidence="1">
    <location>
        <begin position="426"/>
        <end position="455"/>
    </location>
</feature>
<protein>
    <submittedName>
        <fullName evidence="5">Pyrrolo-quinoline quinone</fullName>
    </submittedName>
</protein>
<dbReference type="InterPro" id="IPR015943">
    <property type="entry name" value="WD40/YVTN_repeat-like_dom_sf"/>
</dbReference>
<evidence type="ECO:0000256" key="3">
    <source>
        <dbReference type="SAM" id="SignalP"/>
    </source>
</evidence>
<evidence type="ECO:0000259" key="4">
    <source>
        <dbReference type="Pfam" id="PF13360"/>
    </source>
</evidence>
<gene>
    <name evidence="5" type="ordered locus">HBHAL_4153</name>
</gene>
<name>I0JQS5_HALH3</name>
<dbReference type="InterPro" id="IPR002372">
    <property type="entry name" value="PQQ_rpt_dom"/>
</dbReference>
<proteinExistence type="predicted"/>
<dbReference type="EMBL" id="HE717023">
    <property type="protein sequence ID" value="CCG46495.1"/>
    <property type="molecule type" value="Genomic_DNA"/>
</dbReference>
<dbReference type="SUPFAM" id="SSF50998">
    <property type="entry name" value="Quinoprotein alcohol dehydrogenase-like"/>
    <property type="match status" value="1"/>
</dbReference>
<organism evidence="5 6">
    <name type="scientific">Halobacillus halophilus (strain ATCC 35676 / DSM 2266 / JCM 20832 / KCTC 3685 / LMG 17431 / NBRC 102448 / NCIMB 2269)</name>
    <name type="common">Sporosarcina halophila</name>
    <dbReference type="NCBI Taxonomy" id="866895"/>
    <lineage>
        <taxon>Bacteria</taxon>
        <taxon>Bacillati</taxon>
        <taxon>Bacillota</taxon>
        <taxon>Bacilli</taxon>
        <taxon>Bacillales</taxon>
        <taxon>Bacillaceae</taxon>
        <taxon>Halobacillus</taxon>
    </lineage>
</organism>
<dbReference type="Gene3D" id="2.40.128.630">
    <property type="match status" value="1"/>
</dbReference>
<dbReference type="STRING" id="866895.HBHAL_4153"/>
<accession>I0JQS5</accession>
<dbReference type="AlphaFoldDB" id="I0JQS5"/>
<feature type="compositionally biased region" description="Low complexity" evidence="1">
    <location>
        <begin position="442"/>
        <end position="455"/>
    </location>
</feature>
<dbReference type="RefSeq" id="WP_014644384.1">
    <property type="nucleotide sequence ID" value="NC_017668.1"/>
</dbReference>
<dbReference type="HOGENOM" id="CLU_555245_0_0_9"/>
<dbReference type="PANTHER" id="PTHR34512">
    <property type="entry name" value="CELL SURFACE PROTEIN"/>
    <property type="match status" value="1"/>
</dbReference>
<dbReference type="PANTHER" id="PTHR34512:SF30">
    <property type="entry name" value="OUTER MEMBRANE PROTEIN ASSEMBLY FACTOR BAMB"/>
    <property type="match status" value="1"/>
</dbReference>
<keyword evidence="2" id="KW-0812">Transmembrane</keyword>
<keyword evidence="3" id="KW-0732">Signal</keyword>
<keyword evidence="2" id="KW-0472">Membrane</keyword>
<feature type="domain" description="Pyrrolo-quinoline quinone repeat" evidence="4">
    <location>
        <begin position="85"/>
        <end position="242"/>
    </location>
</feature>
<evidence type="ECO:0000256" key="1">
    <source>
        <dbReference type="SAM" id="MobiDB-lite"/>
    </source>
</evidence>
<sequence length="491" mass="53796">MKVKIKHLICLSGLGLLLSFLLPVNVSAAVFGPDSWEQYRLNKTNNPVHGGSVDEAIRKKYPTDNQLRATPVVVNDTLYIGNHNTGSLQAFNVKSGERLWKSSAPNWVHSEMIYKDGVLFVGYGNRYYQENGNRGTGESGVLAVDAETGETVWKFDTNGEVMPTPAIHGDHVYITAGDEQLYGVNRESGELDWQFDLGSIVSMSSPVIEGDTLYVGGGGSAEQFHFNAINLANQERKWETEFDQVAAGLDDVPPVVSETSIYTTALVKAEGDNMYEHMLYEMDKETGEITHKESLGTGEHVKNNKSGAPVLQDGTIFVGSPITQKFYAFDTEAKEMKWEYEGGVNKAPPVAYNEYVYFGNAAGDVFTFEAESGELVNQMKLGGTLAPAGAIIMNEHYISGSQDGNVYIHPLEDIRTLSESELYTGEKSEEFTEVSSDQANAGDSTSSSDGSEESSNSNTTLIIILVVLALVIFLGIYWYRKNSGKKNSQPK</sequence>
<dbReference type="InterPro" id="IPR011047">
    <property type="entry name" value="Quinoprotein_ADH-like_sf"/>
</dbReference>
<feature type="chain" id="PRO_5003629897" evidence="3">
    <location>
        <begin position="29"/>
        <end position="491"/>
    </location>
</feature>
<dbReference type="Gene3D" id="2.130.10.10">
    <property type="entry name" value="YVTN repeat-like/Quinoprotein amine dehydrogenase"/>
    <property type="match status" value="1"/>
</dbReference>
<dbReference type="Proteomes" id="UP000007397">
    <property type="component" value="Chromosome"/>
</dbReference>
<feature type="transmembrane region" description="Helical" evidence="2">
    <location>
        <begin position="461"/>
        <end position="479"/>
    </location>
</feature>
<dbReference type="Pfam" id="PF13360">
    <property type="entry name" value="PQQ_2"/>
    <property type="match status" value="1"/>
</dbReference>
<keyword evidence="2" id="KW-1133">Transmembrane helix</keyword>
<feature type="signal peptide" evidence="3">
    <location>
        <begin position="1"/>
        <end position="28"/>
    </location>
</feature>
<dbReference type="eggNOG" id="COG1520">
    <property type="taxonomic scope" value="Bacteria"/>
</dbReference>